<dbReference type="GO" id="GO:0030170">
    <property type="term" value="F:pyridoxal phosphate binding"/>
    <property type="evidence" value="ECO:0007669"/>
    <property type="project" value="InterPro"/>
</dbReference>
<comment type="catalytic activity">
    <reaction evidence="8">
        <text>O-phospho-L-homoserine + H2O = L-threonine + phosphate</text>
        <dbReference type="Rhea" id="RHEA:10840"/>
        <dbReference type="ChEBI" id="CHEBI:15377"/>
        <dbReference type="ChEBI" id="CHEBI:43474"/>
        <dbReference type="ChEBI" id="CHEBI:57590"/>
        <dbReference type="ChEBI" id="CHEBI:57926"/>
        <dbReference type="EC" id="4.2.3.1"/>
    </reaction>
</comment>
<comment type="similarity">
    <text evidence="2">Belongs to the threonine synthase family.</text>
</comment>
<dbReference type="GO" id="GO:0009088">
    <property type="term" value="P:threonine biosynthetic process"/>
    <property type="evidence" value="ECO:0007669"/>
    <property type="project" value="UniProtKB-UniRule"/>
</dbReference>
<evidence type="ECO:0000256" key="5">
    <source>
        <dbReference type="ARBA" id="ARBA00022898"/>
    </source>
</evidence>
<dbReference type="RefSeq" id="WP_068879629.1">
    <property type="nucleotide sequence ID" value="NZ_LNTU01000001.1"/>
</dbReference>
<accession>A0A135HYU7</accession>
<dbReference type="Gene3D" id="3.90.1380.10">
    <property type="entry name" value="Threonine synthase, N-terminal domain"/>
    <property type="match status" value="1"/>
</dbReference>
<dbReference type="InterPro" id="IPR000634">
    <property type="entry name" value="Ser/Thr_deHydtase_PyrdxlP-BS"/>
</dbReference>
<dbReference type="InterPro" id="IPR004450">
    <property type="entry name" value="Thr_synthase-like"/>
</dbReference>
<evidence type="ECO:0000256" key="10">
    <source>
        <dbReference type="PIRSR" id="PIRSR604450-51"/>
    </source>
</evidence>
<dbReference type="PANTHER" id="PTHR42690:SF1">
    <property type="entry name" value="THREONINE SYNTHASE-LIKE 2"/>
    <property type="match status" value="1"/>
</dbReference>
<dbReference type="Pfam" id="PF24857">
    <property type="entry name" value="THR4_C"/>
    <property type="match status" value="1"/>
</dbReference>
<evidence type="ECO:0000259" key="11">
    <source>
        <dbReference type="Pfam" id="PF14821"/>
    </source>
</evidence>
<dbReference type="NCBIfam" id="TIGR00260">
    <property type="entry name" value="thrC"/>
    <property type="match status" value="1"/>
</dbReference>
<feature type="domain" description="Threonine synthase N-terminal" evidence="11">
    <location>
        <begin position="2"/>
        <end position="80"/>
    </location>
</feature>
<dbReference type="Proteomes" id="UP000070107">
    <property type="component" value="Unassembled WGS sequence"/>
</dbReference>
<name>A0A135HYU7_9HYPH</name>
<keyword evidence="5 10" id="KW-0663">Pyridoxal phosphate</keyword>
<evidence type="ECO:0000256" key="2">
    <source>
        <dbReference type="ARBA" id="ARBA00005517"/>
    </source>
</evidence>
<proteinExistence type="inferred from homology"/>
<evidence type="ECO:0000256" key="8">
    <source>
        <dbReference type="ARBA" id="ARBA00049144"/>
    </source>
</evidence>
<evidence type="ECO:0000313" key="12">
    <source>
        <dbReference type="EMBL" id="KXF78359.1"/>
    </source>
</evidence>
<dbReference type="EMBL" id="LNTU01000001">
    <property type="protein sequence ID" value="KXF78359.1"/>
    <property type="molecule type" value="Genomic_DNA"/>
</dbReference>
<comment type="caution">
    <text evidence="12">The sequence shown here is derived from an EMBL/GenBank/DDBJ whole genome shotgun (WGS) entry which is preliminary data.</text>
</comment>
<dbReference type="SUPFAM" id="SSF53686">
    <property type="entry name" value="Tryptophan synthase beta subunit-like PLP-dependent enzymes"/>
    <property type="match status" value="1"/>
</dbReference>
<dbReference type="OrthoDB" id="9763107at2"/>
<protein>
    <recommendedName>
        <fullName evidence="3 9">Threonine synthase</fullName>
        <ecNumber evidence="9">4.2.3.1</ecNumber>
    </recommendedName>
</protein>
<keyword evidence="13" id="KW-1185">Reference proteome</keyword>
<sequence length="469" mass="50971">MKYVSTRGEAPVLGFSDALLAGLARDGGLYLPQEFPTFSPDEIRALRGKSYADVAICVLTPFTGGEIPQADFERMIRDAYATFRHAAVCPLTQTGANEFVLELFHGPTLAFKDVAMQLLARLMDYVLAERGERATIVGATSGDTGGAAIEAFAGRDRTDIFILFPHGRVSPVQQRQMTSSTAANVHTLSVEGNFDDCQALVKGMFNDLKFRDALSLSGVNSINWARIMPQVVYYFTAALSLGAPDRPVSFTVPTGNFGDIFAGYVAKRMGLPIDRLIAATNDNDILYRTLQSGAYETRGVVQTTSPSMDIQVSSNFERLLFEAHGRDAAAVRRLMDGLKQSGRFVVAEAPLQRIRAEFGAGRSTMPETAEIIRSVLEADGYLLDPHSAIGVKVARDHADAAPMVVLATAHPAKFPEAVAKASGITPQLPAWLADLMERKENYTVLPNDLKIVEDHISRNSRAVREGVVQ</sequence>
<evidence type="ECO:0000256" key="3">
    <source>
        <dbReference type="ARBA" id="ARBA00018679"/>
    </source>
</evidence>
<dbReference type="InterPro" id="IPR036052">
    <property type="entry name" value="TrpB-like_PALP_sf"/>
</dbReference>
<evidence type="ECO:0000313" key="13">
    <source>
        <dbReference type="Proteomes" id="UP000070107"/>
    </source>
</evidence>
<evidence type="ECO:0000256" key="7">
    <source>
        <dbReference type="ARBA" id="ARBA00029440"/>
    </source>
</evidence>
<dbReference type="Pfam" id="PF14821">
    <property type="entry name" value="Thr_synth_N"/>
    <property type="match status" value="1"/>
</dbReference>
<feature type="modified residue" description="N6-(pyridoxal phosphate)lysine" evidence="10">
    <location>
        <position position="112"/>
    </location>
</feature>
<dbReference type="STRING" id="1494590.ATN84_00710"/>
<dbReference type="CDD" id="cd01560">
    <property type="entry name" value="Thr-synth_2"/>
    <property type="match status" value="1"/>
</dbReference>
<dbReference type="PROSITE" id="PS00165">
    <property type="entry name" value="DEHYDRATASE_SER_THR"/>
    <property type="match status" value="1"/>
</dbReference>
<gene>
    <name evidence="12" type="ORF">ATN84_00710</name>
</gene>
<dbReference type="AlphaFoldDB" id="A0A135HYU7"/>
<comment type="cofactor">
    <cofactor evidence="1 10">
        <name>pyridoxal 5'-phosphate</name>
        <dbReference type="ChEBI" id="CHEBI:597326"/>
    </cofactor>
</comment>
<dbReference type="InterPro" id="IPR037158">
    <property type="entry name" value="Thr_synth_N_sf"/>
</dbReference>
<dbReference type="UniPathway" id="UPA00050">
    <property type="reaction ID" value="UER00065"/>
</dbReference>
<dbReference type="Gene3D" id="3.40.50.1100">
    <property type="match status" value="2"/>
</dbReference>
<dbReference type="EC" id="4.2.3.1" evidence="9"/>
<evidence type="ECO:0000256" key="6">
    <source>
        <dbReference type="ARBA" id="ARBA00023239"/>
    </source>
</evidence>
<dbReference type="GO" id="GO:0004795">
    <property type="term" value="F:threonine synthase activity"/>
    <property type="evidence" value="ECO:0007669"/>
    <property type="project" value="UniProtKB-UniRule"/>
</dbReference>
<dbReference type="PANTHER" id="PTHR42690">
    <property type="entry name" value="THREONINE SYNTHASE FAMILY MEMBER"/>
    <property type="match status" value="1"/>
</dbReference>
<dbReference type="InterPro" id="IPR029144">
    <property type="entry name" value="Thr_synth_N"/>
</dbReference>
<evidence type="ECO:0000256" key="4">
    <source>
        <dbReference type="ARBA" id="ARBA00022605"/>
    </source>
</evidence>
<evidence type="ECO:0000256" key="1">
    <source>
        <dbReference type="ARBA" id="ARBA00001933"/>
    </source>
</evidence>
<organism evidence="12 13">
    <name type="scientific">Paramesorhizobium deserti</name>
    <dbReference type="NCBI Taxonomy" id="1494590"/>
    <lineage>
        <taxon>Bacteria</taxon>
        <taxon>Pseudomonadati</taxon>
        <taxon>Pseudomonadota</taxon>
        <taxon>Alphaproteobacteria</taxon>
        <taxon>Hyphomicrobiales</taxon>
        <taxon>Phyllobacteriaceae</taxon>
        <taxon>Paramesorhizobium</taxon>
    </lineage>
</organism>
<reference evidence="12 13" key="1">
    <citation type="submission" date="2015-11" db="EMBL/GenBank/DDBJ databases">
        <title>Draft genome sequence of Paramesorhizobium deserti A-3-E, a strain highly resistant to diverse beta-lactam antibiotics.</title>
        <authorList>
            <person name="Lv R."/>
            <person name="Yang X."/>
            <person name="Fang N."/>
            <person name="Guo J."/>
            <person name="Luo X."/>
            <person name="Peng F."/>
            <person name="Yang R."/>
            <person name="Cui Y."/>
            <person name="Fang C."/>
            <person name="Song Y."/>
        </authorList>
    </citation>
    <scope>NUCLEOTIDE SEQUENCE [LARGE SCALE GENOMIC DNA]</scope>
    <source>
        <strain evidence="12 13">A-3-E</strain>
    </source>
</reference>
<dbReference type="InterPro" id="IPR051166">
    <property type="entry name" value="Threonine_Synthase"/>
</dbReference>
<comment type="pathway">
    <text evidence="7">Amino-acid biosynthesis.</text>
</comment>
<evidence type="ECO:0000256" key="9">
    <source>
        <dbReference type="NCBIfam" id="TIGR00260"/>
    </source>
</evidence>
<keyword evidence="4" id="KW-0028">Amino-acid biosynthesis</keyword>
<keyword evidence="6 12" id="KW-0456">Lyase</keyword>